<evidence type="ECO:0000256" key="1">
    <source>
        <dbReference type="SAM" id="SignalP"/>
    </source>
</evidence>
<accession>A0A0H2VF96</accession>
<dbReference type="AlphaFoldDB" id="A0A0H2VF96"/>
<evidence type="ECO:0008006" key="4">
    <source>
        <dbReference type="Google" id="ProtNLM"/>
    </source>
</evidence>
<feature type="signal peptide" evidence="1">
    <location>
        <begin position="1"/>
        <end position="33"/>
    </location>
</feature>
<dbReference type="OrthoDB" id="2414047at2"/>
<reference evidence="2 3" key="1">
    <citation type="journal article" date="2003" name="Mol. Microbiol.">
        <title>Genome-based analysis of virulence genes in a non-biofilm-forming Staphylococcus epidermidis strain (ATCC 12228).</title>
        <authorList>
            <person name="Zhang Y.Q."/>
            <person name="Ren S.X."/>
            <person name="Li H.L."/>
            <person name="Wang Y.X."/>
            <person name="Fu G."/>
            <person name="Yang J."/>
            <person name="Qin Z.Q."/>
            <person name="Miao Y.G."/>
            <person name="Wang W.Y."/>
            <person name="Chen R.S."/>
            <person name="Shen Y."/>
            <person name="Chen Z."/>
            <person name="Yuan Z.H."/>
            <person name="Zhao G.P."/>
            <person name="Qu D."/>
            <person name="Danchin A."/>
            <person name="Wen Y.M."/>
        </authorList>
    </citation>
    <scope>NUCLEOTIDE SEQUENCE [LARGE SCALE GENOMIC DNA]</scope>
    <source>
        <strain evidence="3">ATCC 12228 / FDA PCI 1200</strain>
    </source>
</reference>
<dbReference type="HOGENOM" id="CLU_143541_0_0_9"/>
<dbReference type="Proteomes" id="UP000001411">
    <property type="component" value="Chromosome"/>
</dbReference>
<dbReference type="EMBL" id="AE015929">
    <property type="protein sequence ID" value="AAO04064.1"/>
    <property type="molecule type" value="Genomic_DNA"/>
</dbReference>
<sequence length="156" mass="17668">MKLKNLFLSSVAVILSICLVLLLFLATNQNALAKVHKTICTFTKVKTVSHNDIFPNLNMNHVAEASEKNSDHQKNVNKTNQQSVRTQASYDFNPQECKVIALNYAENHLSKKYNIERTFNESLHSVYVFSSENKLHQTKVKVNKSGTVHASNINNH</sequence>
<name>A0A0H2VF96_STAES</name>
<feature type="chain" id="PRO_5030007260" description="PepSY domain-containing protein" evidence="1">
    <location>
        <begin position="34"/>
        <end position="156"/>
    </location>
</feature>
<gene>
    <name evidence="2" type="ordered locus">SE_0467</name>
</gene>
<dbReference type="PATRIC" id="fig|176280.10.peg.441"/>
<evidence type="ECO:0000313" key="3">
    <source>
        <dbReference type="Proteomes" id="UP000001411"/>
    </source>
</evidence>
<dbReference type="RefSeq" id="WP_001830333.1">
    <property type="nucleotide sequence ID" value="NC_004461.1"/>
</dbReference>
<protein>
    <recommendedName>
        <fullName evidence="4">PepSY domain-containing protein</fullName>
    </recommendedName>
</protein>
<dbReference type="eggNOG" id="ENOG50305AD">
    <property type="taxonomic scope" value="Bacteria"/>
</dbReference>
<dbReference type="GeneID" id="50019378"/>
<evidence type="ECO:0000313" key="2">
    <source>
        <dbReference type="EMBL" id="AAO04064.1"/>
    </source>
</evidence>
<organism evidence="2 3">
    <name type="scientific">Staphylococcus epidermidis (strain ATCC 12228 / FDA PCI 1200)</name>
    <dbReference type="NCBI Taxonomy" id="176280"/>
    <lineage>
        <taxon>Bacteria</taxon>
        <taxon>Bacillati</taxon>
        <taxon>Bacillota</taxon>
        <taxon>Bacilli</taxon>
        <taxon>Bacillales</taxon>
        <taxon>Staphylococcaceae</taxon>
        <taxon>Staphylococcus</taxon>
    </lineage>
</organism>
<keyword evidence="1" id="KW-0732">Signal</keyword>
<dbReference type="KEGG" id="sep:SE_0467"/>
<proteinExistence type="predicted"/>